<dbReference type="SUPFAM" id="SSF55874">
    <property type="entry name" value="ATPase domain of HSP90 chaperone/DNA topoisomerase II/histidine kinase"/>
    <property type="match status" value="1"/>
</dbReference>
<dbReference type="EMBL" id="JACGCM010002030">
    <property type="protein sequence ID" value="KAF6145745.1"/>
    <property type="molecule type" value="Genomic_DNA"/>
</dbReference>
<accession>A0A7J7LSV7</accession>
<keyword evidence="1" id="KW-0496">Mitochondrion</keyword>
<dbReference type="GO" id="GO:0005524">
    <property type="term" value="F:ATP binding"/>
    <property type="evidence" value="ECO:0007669"/>
    <property type="project" value="UniProtKB-UniRule"/>
</dbReference>
<dbReference type="AlphaFoldDB" id="A0A7J7LSV7"/>
<dbReference type="GO" id="GO:0010906">
    <property type="term" value="P:regulation of glucose metabolic process"/>
    <property type="evidence" value="ECO:0007669"/>
    <property type="project" value="TreeGrafter"/>
</dbReference>
<comment type="subcellular location">
    <subcellularLocation>
        <location evidence="1">Mitochondrion matrix</location>
    </subcellularLocation>
</comment>
<protein>
    <recommendedName>
        <fullName evidence="1">Protein-serine/threonine kinase</fullName>
        <ecNumber evidence="1">2.7.11.-</ecNumber>
    </recommendedName>
</protein>
<dbReference type="GO" id="GO:0004740">
    <property type="term" value="F:pyruvate dehydrogenase (acetyl-transferring) kinase activity"/>
    <property type="evidence" value="ECO:0007669"/>
    <property type="project" value="TreeGrafter"/>
</dbReference>
<sequence length="97" mass="11011">MSPVDVARNACEDAHCICLREYGSAPKINIYGDPSFTFPYVPTHLHLMVFELVVNSLHEVQKRYMDYDKVSASVRIIVADGIEDVTIKVFAKHSYFS</sequence>
<dbReference type="InterPro" id="IPR039028">
    <property type="entry name" value="BCKD/PDK"/>
</dbReference>
<dbReference type="InterPro" id="IPR036890">
    <property type="entry name" value="HATPase_C_sf"/>
</dbReference>
<keyword evidence="1" id="KW-0418">Kinase</keyword>
<dbReference type="Proteomes" id="UP000541444">
    <property type="component" value="Unassembled WGS sequence"/>
</dbReference>
<dbReference type="PANTHER" id="PTHR11947">
    <property type="entry name" value="PYRUVATE DEHYDROGENASE KINASE"/>
    <property type="match status" value="1"/>
</dbReference>
<evidence type="ECO:0000313" key="3">
    <source>
        <dbReference type="Proteomes" id="UP000541444"/>
    </source>
</evidence>
<organism evidence="2 3">
    <name type="scientific">Kingdonia uniflora</name>
    <dbReference type="NCBI Taxonomy" id="39325"/>
    <lineage>
        <taxon>Eukaryota</taxon>
        <taxon>Viridiplantae</taxon>
        <taxon>Streptophyta</taxon>
        <taxon>Embryophyta</taxon>
        <taxon>Tracheophyta</taxon>
        <taxon>Spermatophyta</taxon>
        <taxon>Magnoliopsida</taxon>
        <taxon>Ranunculales</taxon>
        <taxon>Circaeasteraceae</taxon>
        <taxon>Kingdonia</taxon>
    </lineage>
</organism>
<keyword evidence="1" id="KW-0547">Nucleotide-binding</keyword>
<evidence type="ECO:0000313" key="2">
    <source>
        <dbReference type="EMBL" id="KAF6145745.1"/>
    </source>
</evidence>
<gene>
    <name evidence="2" type="ORF">GIB67_016194</name>
</gene>
<keyword evidence="1" id="KW-0067">ATP-binding</keyword>
<dbReference type="OrthoDB" id="241648at2759"/>
<keyword evidence="3" id="KW-1185">Reference proteome</keyword>
<evidence type="ECO:0000256" key="1">
    <source>
        <dbReference type="RuleBase" id="RU366032"/>
    </source>
</evidence>
<proteinExistence type="inferred from homology"/>
<dbReference type="EC" id="2.7.11.-" evidence="1"/>
<dbReference type="GO" id="GO:0005759">
    <property type="term" value="C:mitochondrial matrix"/>
    <property type="evidence" value="ECO:0007669"/>
    <property type="project" value="UniProtKB-SubCell"/>
</dbReference>
<dbReference type="Gene3D" id="3.30.565.10">
    <property type="entry name" value="Histidine kinase-like ATPase, C-terminal domain"/>
    <property type="match status" value="1"/>
</dbReference>
<keyword evidence="1" id="KW-0808">Transferase</keyword>
<comment type="similarity">
    <text evidence="1">Belongs to the PDK/BCKDK protein kinase family.</text>
</comment>
<name>A0A7J7LSV7_9MAGN</name>
<dbReference type="PANTHER" id="PTHR11947:SF3">
    <property type="entry name" value="[PYRUVATE DEHYDROGENASE (ACETYL-TRANSFERRING)] KINASE, MITOCHONDRIAL"/>
    <property type="match status" value="1"/>
</dbReference>
<reference evidence="2 3" key="1">
    <citation type="journal article" date="2020" name="IScience">
        <title>Genome Sequencing of the Endangered Kingdonia uniflora (Circaeasteraceae, Ranunculales) Reveals Potential Mechanisms of Evolutionary Specialization.</title>
        <authorList>
            <person name="Sun Y."/>
            <person name="Deng T."/>
            <person name="Zhang A."/>
            <person name="Moore M.J."/>
            <person name="Landis J.B."/>
            <person name="Lin N."/>
            <person name="Zhang H."/>
            <person name="Zhang X."/>
            <person name="Huang J."/>
            <person name="Zhang X."/>
            <person name="Sun H."/>
            <person name="Wang H."/>
        </authorList>
    </citation>
    <scope>NUCLEOTIDE SEQUENCE [LARGE SCALE GENOMIC DNA]</scope>
    <source>
        <strain evidence="2">TB1705</strain>
        <tissue evidence="2">Leaf</tissue>
    </source>
</reference>
<comment type="caution">
    <text evidence="2">The sequence shown here is derived from an EMBL/GenBank/DDBJ whole genome shotgun (WGS) entry which is preliminary data.</text>
</comment>